<sequence length="297" mass="31413">MKFPAARILFDMHTCPMCMGVPAPILWKGAWTVITGMSPQARVTDLCVCVGPPPPIGGDPIVTGAWNVLVEKLPAARMTDLTLKAGSIVTGYPRVLIGMSAGGGGAGGGAAAGPGPVGTTNVGPSIKIEGTEEFREKTVQALAKIAQTPSGAKLLNDLHKSGKTITIKETSGGNKVTGFNSDGKLDSSGKPGSGCDTTVHYNPNRTTLGSDEAWKTRPPEIGLAHELIHAQHAADGELDFSKVDNDSKPDPSDPTKKAKVIKEEARTVGFPPHDKEPYSENKIRDEWDPKQPQRPYY</sequence>
<dbReference type="Proteomes" id="UP000049983">
    <property type="component" value="Unassembled WGS sequence"/>
</dbReference>
<dbReference type="Pfam" id="PF05488">
    <property type="entry name" value="PAAR_motif"/>
    <property type="match status" value="1"/>
</dbReference>
<protein>
    <submittedName>
        <fullName evidence="2">Uncharacterized protein</fullName>
    </submittedName>
</protein>
<dbReference type="Gene3D" id="2.60.200.60">
    <property type="match status" value="1"/>
</dbReference>
<dbReference type="AlphaFoldDB" id="A0A0M6ZCS6"/>
<keyword evidence="3" id="KW-1185">Reference proteome</keyword>
<dbReference type="InterPro" id="IPR028208">
    <property type="entry name" value="Effector_pro_NleD-like"/>
</dbReference>
<reference evidence="3" key="1">
    <citation type="submission" date="2015-07" db="EMBL/GenBank/DDBJ databases">
        <authorList>
            <person name="Rodrigo-Torres Lidia"/>
            <person name="Arahal R.David."/>
        </authorList>
    </citation>
    <scope>NUCLEOTIDE SEQUENCE [LARGE SCALE GENOMIC DNA]</scope>
    <source>
        <strain evidence="3">CECT 5096</strain>
    </source>
</reference>
<dbReference type="STRING" id="311410.LA5095_03766"/>
<evidence type="ECO:0000313" key="2">
    <source>
        <dbReference type="EMBL" id="CTQ77202.1"/>
    </source>
</evidence>
<dbReference type="InterPro" id="IPR008727">
    <property type="entry name" value="PAAR_motif"/>
</dbReference>
<evidence type="ECO:0000256" key="1">
    <source>
        <dbReference type="SAM" id="MobiDB-lite"/>
    </source>
</evidence>
<feature type="compositionally biased region" description="Basic and acidic residues" evidence="1">
    <location>
        <begin position="240"/>
        <end position="291"/>
    </location>
</feature>
<dbReference type="RefSeq" id="WP_158510410.1">
    <property type="nucleotide sequence ID" value="NZ_CANKXR010000004.1"/>
</dbReference>
<feature type="region of interest" description="Disordered" evidence="1">
    <location>
        <begin position="240"/>
        <end position="297"/>
    </location>
</feature>
<proteinExistence type="predicted"/>
<dbReference type="EMBL" id="CXWC01000013">
    <property type="protein sequence ID" value="CTQ77202.1"/>
    <property type="molecule type" value="Genomic_DNA"/>
</dbReference>
<organism evidence="2 3">
    <name type="scientific">Roseibium album</name>
    <dbReference type="NCBI Taxonomy" id="311410"/>
    <lineage>
        <taxon>Bacteria</taxon>
        <taxon>Pseudomonadati</taxon>
        <taxon>Pseudomonadota</taxon>
        <taxon>Alphaproteobacteria</taxon>
        <taxon>Hyphomicrobiales</taxon>
        <taxon>Stappiaceae</taxon>
        <taxon>Roseibium</taxon>
    </lineage>
</organism>
<gene>
    <name evidence="2" type="ORF">LA5096_05048</name>
</gene>
<evidence type="ECO:0000313" key="3">
    <source>
        <dbReference type="Proteomes" id="UP000049983"/>
    </source>
</evidence>
<dbReference type="Pfam" id="PF14891">
    <property type="entry name" value="Peptidase_M91"/>
    <property type="match status" value="1"/>
</dbReference>
<feature type="compositionally biased region" description="Polar residues" evidence="1">
    <location>
        <begin position="169"/>
        <end position="180"/>
    </location>
</feature>
<feature type="region of interest" description="Disordered" evidence="1">
    <location>
        <begin position="169"/>
        <end position="215"/>
    </location>
</feature>
<accession>A0A0M6ZCS6</accession>
<feature type="compositionally biased region" description="Polar residues" evidence="1">
    <location>
        <begin position="195"/>
        <end position="209"/>
    </location>
</feature>
<name>A0A0M6ZCS6_9HYPH</name>